<evidence type="ECO:0000313" key="1">
    <source>
        <dbReference type="EMBL" id="MBK1870119.1"/>
    </source>
</evidence>
<comment type="caution">
    <text evidence="1">The sequence shown here is derived from an EMBL/GenBank/DDBJ whole genome shotgun (WGS) entry which is preliminary data.</text>
</comment>
<proteinExistence type="predicted"/>
<keyword evidence="2" id="KW-1185">Reference proteome</keyword>
<dbReference type="Proteomes" id="UP000616151">
    <property type="component" value="Unassembled WGS sequence"/>
</dbReference>
<accession>A0ACC5RBR9</accession>
<name>A0ACC5RBR9_9HYPH</name>
<evidence type="ECO:0000313" key="2">
    <source>
        <dbReference type="Proteomes" id="UP000616151"/>
    </source>
</evidence>
<dbReference type="EMBL" id="JAENHL010000008">
    <property type="protein sequence ID" value="MBK1870119.1"/>
    <property type="molecule type" value="Genomic_DNA"/>
</dbReference>
<protein>
    <submittedName>
        <fullName evidence="1">Urease accessory protein UreD</fullName>
    </submittedName>
</protein>
<reference evidence="1" key="1">
    <citation type="submission" date="2021-01" db="EMBL/GenBank/DDBJ databases">
        <authorList>
            <person name="Sun Q."/>
        </authorList>
    </citation>
    <scope>NUCLEOTIDE SEQUENCE</scope>
    <source>
        <strain evidence="1">YIM B02566</strain>
    </source>
</reference>
<sequence length="277" mass="30238">MVELLSSLTSPRLQRVDAEGRLAVKHTDRGSVIDRLYQSGAAKIRFPASPESRACEAVLINTAGGLTGGDRLSWSFRAGEGVKLICTSQACERIYRSRDGEPARLSVKIDVDKGARVSWIPQETILFDGCALERSVEADLASDASLLIVEALVFGRAAMGETVRRVSLRDRWTIRRDGRLVFADAVSFAGNDMEDQLQRRAVAKGHRALATVALVAPDAERHLDHVRERFPDLASSAFAGKLLARLTANEAHDLRKMLIPLAEVLSGENALPKVWAA</sequence>
<organism evidence="1 2">
    <name type="scientific">Taklimakanibacter albus</name>
    <dbReference type="NCBI Taxonomy" id="2800327"/>
    <lineage>
        <taxon>Bacteria</taxon>
        <taxon>Pseudomonadati</taxon>
        <taxon>Pseudomonadota</taxon>
        <taxon>Alphaproteobacteria</taxon>
        <taxon>Hyphomicrobiales</taxon>
        <taxon>Aestuariivirgaceae</taxon>
        <taxon>Taklimakanibacter</taxon>
    </lineage>
</organism>
<gene>
    <name evidence="1" type="ORF">JHL16_27395</name>
</gene>